<keyword evidence="8" id="KW-1185">Reference proteome</keyword>
<dbReference type="EMBL" id="BAAARN010000001">
    <property type="protein sequence ID" value="GAA2730150.1"/>
    <property type="molecule type" value="Genomic_DNA"/>
</dbReference>
<organism evidence="7 8">
    <name type="scientific">Pedococcus aerophilus</name>
    <dbReference type="NCBI Taxonomy" id="436356"/>
    <lineage>
        <taxon>Bacteria</taxon>
        <taxon>Bacillati</taxon>
        <taxon>Actinomycetota</taxon>
        <taxon>Actinomycetes</taxon>
        <taxon>Micrococcales</taxon>
        <taxon>Intrasporangiaceae</taxon>
        <taxon>Pedococcus</taxon>
    </lineage>
</organism>
<gene>
    <name evidence="7" type="ORF">GCM10009867_00940</name>
</gene>
<keyword evidence="3 5" id="KW-1133">Transmembrane helix</keyword>
<evidence type="ECO:0000313" key="8">
    <source>
        <dbReference type="Proteomes" id="UP001501326"/>
    </source>
</evidence>
<accession>A0ABP6GUV3</accession>
<reference evidence="8" key="1">
    <citation type="journal article" date="2019" name="Int. J. Syst. Evol. Microbiol.">
        <title>The Global Catalogue of Microorganisms (GCM) 10K type strain sequencing project: providing services to taxonomists for standard genome sequencing and annotation.</title>
        <authorList>
            <consortium name="The Broad Institute Genomics Platform"/>
            <consortium name="The Broad Institute Genome Sequencing Center for Infectious Disease"/>
            <person name="Wu L."/>
            <person name="Ma J."/>
        </authorList>
    </citation>
    <scope>NUCLEOTIDE SEQUENCE [LARGE SCALE GENOMIC DNA]</scope>
    <source>
        <strain evidence="8">JCM 16378</strain>
    </source>
</reference>
<feature type="transmembrane region" description="Helical" evidence="5">
    <location>
        <begin position="21"/>
        <end position="42"/>
    </location>
</feature>
<evidence type="ECO:0000256" key="5">
    <source>
        <dbReference type="SAM" id="Phobius"/>
    </source>
</evidence>
<evidence type="ECO:0000256" key="3">
    <source>
        <dbReference type="ARBA" id="ARBA00022989"/>
    </source>
</evidence>
<comment type="caution">
    <text evidence="7">The sequence shown here is derived from an EMBL/GenBank/DDBJ whole genome shotgun (WGS) entry which is preliminary data.</text>
</comment>
<protein>
    <recommendedName>
        <fullName evidence="6">Methylamine utilisation protein MauE domain-containing protein</fullName>
    </recommendedName>
</protein>
<keyword evidence="2 5" id="KW-0812">Transmembrane</keyword>
<dbReference type="InterPro" id="IPR009908">
    <property type="entry name" value="Methylamine_util_MauE"/>
</dbReference>
<evidence type="ECO:0000256" key="4">
    <source>
        <dbReference type="ARBA" id="ARBA00023136"/>
    </source>
</evidence>
<dbReference type="RefSeq" id="WP_344189190.1">
    <property type="nucleotide sequence ID" value="NZ_BAAARN010000001.1"/>
</dbReference>
<dbReference type="Proteomes" id="UP001501326">
    <property type="component" value="Unassembled WGS sequence"/>
</dbReference>
<evidence type="ECO:0000256" key="1">
    <source>
        <dbReference type="ARBA" id="ARBA00004141"/>
    </source>
</evidence>
<evidence type="ECO:0000259" key="6">
    <source>
        <dbReference type="Pfam" id="PF07291"/>
    </source>
</evidence>
<comment type="subcellular location">
    <subcellularLocation>
        <location evidence="1">Membrane</location>
        <topology evidence="1">Multi-pass membrane protein</topology>
    </subcellularLocation>
</comment>
<name>A0ABP6GUV3_9MICO</name>
<evidence type="ECO:0000313" key="7">
    <source>
        <dbReference type="EMBL" id="GAA2730150.1"/>
    </source>
</evidence>
<keyword evidence="4 5" id="KW-0472">Membrane</keyword>
<feature type="transmembrane region" description="Helical" evidence="5">
    <location>
        <begin position="88"/>
        <end position="107"/>
    </location>
</feature>
<dbReference type="Pfam" id="PF07291">
    <property type="entry name" value="MauE"/>
    <property type="match status" value="1"/>
</dbReference>
<proteinExistence type="predicted"/>
<sequence length="177" mass="18894">MTSETRQRLAADPRVRDVVGLLARLVLGGVVLVAGLLKVGHLETSARAVRAYQLLPYDVAGYVGYALPVLEVAVGLLLVLGLFTRGSAVVGGVLMVVFIIGIGSAWARGLSIDCGCFGDGGTIAAAQTQYPEEIARDIGLLLCAAWLVLRPRTALSLERRLFPPQHRTEPHDERPQA</sequence>
<evidence type="ECO:0000256" key="2">
    <source>
        <dbReference type="ARBA" id="ARBA00022692"/>
    </source>
</evidence>
<feature type="domain" description="Methylamine utilisation protein MauE" evidence="6">
    <location>
        <begin position="18"/>
        <end position="149"/>
    </location>
</feature>
<feature type="transmembrane region" description="Helical" evidence="5">
    <location>
        <begin position="62"/>
        <end position="83"/>
    </location>
</feature>